<evidence type="ECO:0000256" key="5">
    <source>
        <dbReference type="ARBA" id="ARBA00022448"/>
    </source>
</evidence>
<dbReference type="SUPFAM" id="SSF89392">
    <property type="entry name" value="Prokaryotic lipoproteins and lipoprotein localization factors"/>
    <property type="match status" value="1"/>
</dbReference>
<evidence type="ECO:0000256" key="12">
    <source>
        <dbReference type="ARBA" id="ARBA00023288"/>
    </source>
</evidence>
<proteinExistence type="inferred from homology"/>
<dbReference type="Gene3D" id="2.50.20.10">
    <property type="entry name" value="Lipoprotein localisation LolA/LolB/LppX"/>
    <property type="match status" value="1"/>
</dbReference>
<reference evidence="14" key="1">
    <citation type="journal article" date="2019" name="Int. J. Syst. Evol. Microbiol.">
        <title>The Global Catalogue of Microorganisms (GCM) 10K type strain sequencing project: providing services to taxonomists for standard genome sequencing and annotation.</title>
        <authorList>
            <consortium name="The Broad Institute Genomics Platform"/>
            <consortium name="The Broad Institute Genome Sequencing Center for Infectious Disease"/>
            <person name="Wu L."/>
            <person name="Ma J."/>
        </authorList>
    </citation>
    <scope>NUCLEOTIDE SEQUENCE [LARGE SCALE GENOMIC DNA]</scope>
    <source>
        <strain evidence="14">TISTR 1906</strain>
    </source>
</reference>
<keyword evidence="12 13" id="KW-0449">Lipoprotein</keyword>
<keyword evidence="10" id="KW-0143">Chaperone</keyword>
<comment type="subunit">
    <text evidence="3">Monomer.</text>
</comment>
<name>A0ABW5UK58_9BURK</name>
<evidence type="ECO:0000256" key="7">
    <source>
        <dbReference type="ARBA" id="ARBA00022927"/>
    </source>
</evidence>
<dbReference type="RefSeq" id="WP_066474010.1">
    <property type="nucleotide sequence ID" value="NZ_BCNT01000003.1"/>
</dbReference>
<dbReference type="EMBL" id="JBHUMV010000001">
    <property type="protein sequence ID" value="MFD2752770.1"/>
    <property type="molecule type" value="Genomic_DNA"/>
</dbReference>
<keyword evidence="11" id="KW-0998">Cell outer membrane</keyword>
<comment type="similarity">
    <text evidence="2">Belongs to the LolB family.</text>
</comment>
<evidence type="ECO:0000256" key="11">
    <source>
        <dbReference type="ARBA" id="ARBA00023237"/>
    </source>
</evidence>
<organism evidence="13 14">
    <name type="scientific">Comamonas terrae</name>
    <dbReference type="NCBI Taxonomy" id="673548"/>
    <lineage>
        <taxon>Bacteria</taxon>
        <taxon>Pseudomonadati</taxon>
        <taxon>Pseudomonadota</taxon>
        <taxon>Betaproteobacteria</taxon>
        <taxon>Burkholderiales</taxon>
        <taxon>Comamonadaceae</taxon>
        <taxon>Comamonas</taxon>
    </lineage>
</organism>
<evidence type="ECO:0000256" key="10">
    <source>
        <dbReference type="ARBA" id="ARBA00023186"/>
    </source>
</evidence>
<dbReference type="Proteomes" id="UP001597463">
    <property type="component" value="Unassembled WGS sequence"/>
</dbReference>
<dbReference type="InterPro" id="IPR029046">
    <property type="entry name" value="LolA/LolB/LppX"/>
</dbReference>
<keyword evidence="14" id="KW-1185">Reference proteome</keyword>
<evidence type="ECO:0000256" key="3">
    <source>
        <dbReference type="ARBA" id="ARBA00011245"/>
    </source>
</evidence>
<keyword evidence="5" id="KW-0813">Transport</keyword>
<evidence type="ECO:0000256" key="4">
    <source>
        <dbReference type="ARBA" id="ARBA00016202"/>
    </source>
</evidence>
<evidence type="ECO:0000313" key="14">
    <source>
        <dbReference type="Proteomes" id="UP001597463"/>
    </source>
</evidence>
<accession>A0ABW5UK58</accession>
<keyword evidence="9" id="KW-0564">Palmitate</keyword>
<keyword evidence="8" id="KW-0472">Membrane</keyword>
<evidence type="ECO:0000256" key="6">
    <source>
        <dbReference type="ARBA" id="ARBA00022729"/>
    </source>
</evidence>
<keyword evidence="6" id="KW-0732">Signal</keyword>
<dbReference type="InterPro" id="IPR004565">
    <property type="entry name" value="OM_lipoprot_LolB"/>
</dbReference>
<evidence type="ECO:0000256" key="2">
    <source>
        <dbReference type="ARBA" id="ARBA00009696"/>
    </source>
</evidence>
<comment type="subcellular location">
    <subcellularLocation>
        <location evidence="1">Cell outer membrane</location>
        <topology evidence="1">Lipid-anchor</topology>
    </subcellularLocation>
</comment>
<gene>
    <name evidence="13" type="ORF">ACFSW6_01615</name>
</gene>
<protein>
    <recommendedName>
        <fullName evidence="4">Outer-membrane lipoprotein LolB</fullName>
    </recommendedName>
</protein>
<dbReference type="Pfam" id="PF03550">
    <property type="entry name" value="LolB"/>
    <property type="match status" value="1"/>
</dbReference>
<keyword evidence="7" id="KW-0653">Protein transport</keyword>
<evidence type="ECO:0000313" key="13">
    <source>
        <dbReference type="EMBL" id="MFD2752770.1"/>
    </source>
</evidence>
<comment type="caution">
    <text evidence="13">The sequence shown here is derived from an EMBL/GenBank/DDBJ whole genome shotgun (WGS) entry which is preliminary data.</text>
</comment>
<evidence type="ECO:0000256" key="9">
    <source>
        <dbReference type="ARBA" id="ARBA00023139"/>
    </source>
</evidence>
<evidence type="ECO:0000256" key="8">
    <source>
        <dbReference type="ARBA" id="ARBA00023136"/>
    </source>
</evidence>
<evidence type="ECO:0000256" key="1">
    <source>
        <dbReference type="ARBA" id="ARBA00004459"/>
    </source>
</evidence>
<sequence length="165" mass="17431">MLACAALTAALLAGCAQPARQLGRSEDAASAHWSGRMALQVEGQSQAQNQSFSAAFELEGRPQQGRLLVFNPLGSTIASLQWTATQAVLQQGERITTSESLPALIAQLTGSELPVAALFDWLQGRNTAAAGWQVDLSRIGEGRLRADRISPPPPASLRIVLDSGQ</sequence>